<reference evidence="2" key="1">
    <citation type="submission" date="2019-05" db="EMBL/GenBank/DDBJ databases">
        <title>Annotation for the trematode Fasciolopsis buski.</title>
        <authorList>
            <person name="Choi Y.-J."/>
        </authorList>
    </citation>
    <scope>NUCLEOTIDE SEQUENCE</scope>
    <source>
        <strain evidence="2">HT</strain>
        <tissue evidence="2">Whole worm</tissue>
    </source>
</reference>
<evidence type="ECO:0000313" key="2">
    <source>
        <dbReference type="EMBL" id="KAA0200259.1"/>
    </source>
</evidence>
<dbReference type="EMBL" id="LUCM01000647">
    <property type="protein sequence ID" value="KAA0200259.1"/>
    <property type="molecule type" value="Genomic_DNA"/>
</dbReference>
<dbReference type="AlphaFoldDB" id="A0A8E0S913"/>
<accession>A0A8E0S913</accession>
<protein>
    <submittedName>
        <fullName evidence="2">Uncharacterized protein</fullName>
    </submittedName>
</protein>
<organism evidence="2 3">
    <name type="scientific">Fasciolopsis buskii</name>
    <dbReference type="NCBI Taxonomy" id="27845"/>
    <lineage>
        <taxon>Eukaryota</taxon>
        <taxon>Metazoa</taxon>
        <taxon>Spiralia</taxon>
        <taxon>Lophotrochozoa</taxon>
        <taxon>Platyhelminthes</taxon>
        <taxon>Trematoda</taxon>
        <taxon>Digenea</taxon>
        <taxon>Plagiorchiida</taxon>
        <taxon>Echinostomata</taxon>
        <taxon>Echinostomatoidea</taxon>
        <taxon>Fasciolidae</taxon>
        <taxon>Fasciolopsis</taxon>
    </lineage>
</organism>
<keyword evidence="3" id="KW-1185">Reference proteome</keyword>
<dbReference type="OrthoDB" id="5973910at2759"/>
<name>A0A8E0S913_9TREM</name>
<evidence type="ECO:0000313" key="3">
    <source>
        <dbReference type="Proteomes" id="UP000728185"/>
    </source>
</evidence>
<feature type="compositionally biased region" description="Polar residues" evidence="1">
    <location>
        <begin position="157"/>
        <end position="167"/>
    </location>
</feature>
<sequence>WFLLHHLFGVHLPYDTSSDAVVSFDQPFEVVPSTALFWTEWSEWPSCPTSEPCRVDQTHKSRAHMMKRTRLCQRQSLNDLMQTSSALTPLTWMRAAHSHSPCTVEHARETQVKYCHPINACDDGSGSYVTKTVPIDSSRNTGSNESQSDGIPKWSTPPHSTESPGSENIVTESIDESAMWTPWQLVVACRPLILELDELSDGYAWDYLLGDDTTSKRNRCQPGIEIYRRDCQRQLDRDGSCVVSKKNGVANSTYQLRHAHCWIDQGCPGRNQTMHGPLACDFRSFPSENRLLATWYRTPYGLTPKHYQIQIMPIEVQPENQGSKVRVEEIPVKSTDPWGEAYSWNFKDLQVGRTYEVLVSAINQGQGSEGSKSCQGVLIIGAGPTEVQQHTCWPNCKFEIAIRLSPPRS</sequence>
<dbReference type="Proteomes" id="UP000728185">
    <property type="component" value="Unassembled WGS sequence"/>
</dbReference>
<proteinExistence type="predicted"/>
<gene>
    <name evidence="2" type="ORF">FBUS_10109</name>
</gene>
<comment type="caution">
    <text evidence="2">The sequence shown here is derived from an EMBL/GenBank/DDBJ whole genome shotgun (WGS) entry which is preliminary data.</text>
</comment>
<feature type="region of interest" description="Disordered" evidence="1">
    <location>
        <begin position="132"/>
        <end position="167"/>
    </location>
</feature>
<evidence type="ECO:0000256" key="1">
    <source>
        <dbReference type="SAM" id="MobiDB-lite"/>
    </source>
</evidence>
<feature type="non-terminal residue" evidence="2">
    <location>
        <position position="409"/>
    </location>
</feature>
<feature type="compositionally biased region" description="Polar residues" evidence="1">
    <location>
        <begin position="132"/>
        <end position="149"/>
    </location>
</feature>